<protein>
    <submittedName>
        <fullName evidence="3">Uncharacterized protein</fullName>
    </submittedName>
</protein>
<organism evidence="3 4">
    <name type="scientific">Pleurodeles waltl</name>
    <name type="common">Iberian ribbed newt</name>
    <dbReference type="NCBI Taxonomy" id="8319"/>
    <lineage>
        <taxon>Eukaryota</taxon>
        <taxon>Metazoa</taxon>
        <taxon>Chordata</taxon>
        <taxon>Craniata</taxon>
        <taxon>Vertebrata</taxon>
        <taxon>Euteleostomi</taxon>
        <taxon>Amphibia</taxon>
        <taxon>Batrachia</taxon>
        <taxon>Caudata</taxon>
        <taxon>Salamandroidea</taxon>
        <taxon>Salamandridae</taxon>
        <taxon>Pleurodelinae</taxon>
        <taxon>Pleurodeles</taxon>
    </lineage>
</organism>
<dbReference type="SUPFAM" id="SSF48726">
    <property type="entry name" value="Immunoglobulin"/>
    <property type="match status" value="1"/>
</dbReference>
<name>A0AAV7MHD8_PLEWA</name>
<dbReference type="AlphaFoldDB" id="A0AAV7MHD8"/>
<evidence type="ECO:0000256" key="1">
    <source>
        <dbReference type="SAM" id="MobiDB-lite"/>
    </source>
</evidence>
<dbReference type="InterPro" id="IPR036179">
    <property type="entry name" value="Ig-like_dom_sf"/>
</dbReference>
<comment type="caution">
    <text evidence="3">The sequence shown here is derived from an EMBL/GenBank/DDBJ whole genome shotgun (WGS) entry which is preliminary data.</text>
</comment>
<dbReference type="Gene3D" id="2.60.40.10">
    <property type="entry name" value="Immunoglobulins"/>
    <property type="match status" value="1"/>
</dbReference>
<sequence length="332" mass="36660">MPRPSAIDGGVPDRQLLKELISGHRAVAPVRGYLWDTNASPHCIPVASRMDRHSVSHFWGPLILTGVSSALFISAPQGSILGAVNQSVLLPVSYRMNGSLSEPLMITWKCNDSRNPIIVYKLNNVSLGEDGSPLKCDGSLFTHDTYLDRVIFYPENASLCLLRLQVNDSGVYTISFRDARQSRDITLSVSSAQEPPGNGTAEGASDGDTRNRHHLVILMGSAAGGCSALALLLVLYGVLRPRQRRIILEEQVQTQEEQLLQDGHNYQEYQLHQIDRTSQEDPPVTRIPPHFLPTIYSLVGEGQGSRLSMPEPEIVYTEVNHKLKPAFWTSTL</sequence>
<dbReference type="InterPro" id="IPR013783">
    <property type="entry name" value="Ig-like_fold"/>
</dbReference>
<keyword evidence="4" id="KW-1185">Reference proteome</keyword>
<keyword evidence="2" id="KW-1133">Transmembrane helix</keyword>
<feature type="transmembrane region" description="Helical" evidence="2">
    <location>
        <begin position="215"/>
        <end position="239"/>
    </location>
</feature>
<evidence type="ECO:0000256" key="2">
    <source>
        <dbReference type="SAM" id="Phobius"/>
    </source>
</evidence>
<dbReference type="Proteomes" id="UP001066276">
    <property type="component" value="Chromosome 10"/>
</dbReference>
<keyword evidence="2" id="KW-0812">Transmembrane</keyword>
<evidence type="ECO:0000313" key="3">
    <source>
        <dbReference type="EMBL" id="KAJ1102504.1"/>
    </source>
</evidence>
<evidence type="ECO:0000313" key="4">
    <source>
        <dbReference type="Proteomes" id="UP001066276"/>
    </source>
</evidence>
<proteinExistence type="predicted"/>
<keyword evidence="2" id="KW-0472">Membrane</keyword>
<reference evidence="3" key="1">
    <citation type="journal article" date="2022" name="bioRxiv">
        <title>Sequencing and chromosome-scale assembly of the giantPleurodeles waltlgenome.</title>
        <authorList>
            <person name="Brown T."/>
            <person name="Elewa A."/>
            <person name="Iarovenko S."/>
            <person name="Subramanian E."/>
            <person name="Araus A.J."/>
            <person name="Petzold A."/>
            <person name="Susuki M."/>
            <person name="Suzuki K.-i.T."/>
            <person name="Hayashi T."/>
            <person name="Toyoda A."/>
            <person name="Oliveira C."/>
            <person name="Osipova E."/>
            <person name="Leigh N.D."/>
            <person name="Simon A."/>
            <person name="Yun M.H."/>
        </authorList>
    </citation>
    <scope>NUCLEOTIDE SEQUENCE</scope>
    <source>
        <strain evidence="3">20211129_DDA</strain>
        <tissue evidence="3">Liver</tissue>
    </source>
</reference>
<accession>A0AAV7MHD8</accession>
<gene>
    <name evidence="3" type="ORF">NDU88_007550</name>
</gene>
<feature type="region of interest" description="Disordered" evidence="1">
    <location>
        <begin position="188"/>
        <end position="208"/>
    </location>
</feature>
<dbReference type="EMBL" id="JANPWB010000014">
    <property type="protein sequence ID" value="KAJ1102504.1"/>
    <property type="molecule type" value="Genomic_DNA"/>
</dbReference>